<dbReference type="PROSITE" id="PS50835">
    <property type="entry name" value="IG_LIKE"/>
    <property type="match status" value="1"/>
</dbReference>
<keyword evidence="4" id="KW-0853">WD repeat</keyword>
<feature type="compositionally biased region" description="Low complexity" evidence="10">
    <location>
        <begin position="517"/>
        <end position="529"/>
    </location>
</feature>
<feature type="coiled-coil region" evidence="9">
    <location>
        <begin position="605"/>
        <end position="632"/>
    </location>
</feature>
<keyword evidence="6 8" id="KW-0810">Translation regulation</keyword>
<dbReference type="GO" id="GO:0003729">
    <property type="term" value="F:mRNA binding"/>
    <property type="evidence" value="ECO:0007669"/>
    <property type="project" value="TreeGrafter"/>
</dbReference>
<comment type="similarity">
    <text evidence="1 8">Belongs to the WD repeat EIF2A family.</text>
</comment>
<sequence length="657" mass="70225">MASQLSQQYAYRAQKNLGLVGGTPDYEAVRGFVGPVVPARTYQYSNDGRLFAYALPAVVRIFQAEGAKLLQELSIPNVIELNFSPRGTYISTWERPVKLEDGAQHKNLSIFSVSTGEELIAFTQKSQENWDLQYTVSESHAVRLVSQEVQVFRPAEWGKGVVDKLRVEGACMISVSPGLNPSIAIFVAEKKGAPASVKIYGLLALNSVPTCSKTFYKADRAQIKWNELGTQVLIVTQTEVDNSNMSYYGETSLYLLSAAGNFDCRVTLDKEGPIHDVAWNPNSKEFGVVYGFMPAKAMIFDSRVRTLNDFGSAPVNTISFNPQGRLLLLAGFGNLAGKIDVIDRRTLAKLATIEASNTSHCAWSPCGRFLMTAVLSPRLRVDNGIKIWHCSGPLMHVQAIEELYQASWRPMSVDQAPPFGQTIPPAPQPAASVLNAAVNSKPASAKPAGAYRPPGARGLATPAIFKREDEGGTPRVRTGAGNGSATPPRGYNRSPNPPGSAPPNGAQNGHGGRRQVPGAAPKTPPAGASAEGGQEKKRKKKDGKKTDKGGVDGSGTVTPNGGEASTRPSVDVSASNATNVSGNGTVTPPASVPLIPGGTDQLDPVAKKVRNLNKKLKAIEELKEKAKRGERLEATQLKKMEGEADIRKELASLTGAT</sequence>
<keyword evidence="9" id="KW-0175">Coiled coil</keyword>
<dbReference type="Gene3D" id="2.130.10.10">
    <property type="entry name" value="YVTN repeat-like/Quinoprotein amine dehydrogenase"/>
    <property type="match status" value="1"/>
</dbReference>
<dbReference type="InterPro" id="IPR013979">
    <property type="entry name" value="TIF_beta_prop-like"/>
</dbReference>
<keyword evidence="7 8" id="KW-0648">Protein biosynthesis</keyword>
<dbReference type="InterPro" id="IPR011387">
    <property type="entry name" value="TIF2A"/>
</dbReference>
<dbReference type="GO" id="GO:0000049">
    <property type="term" value="F:tRNA binding"/>
    <property type="evidence" value="ECO:0007669"/>
    <property type="project" value="UniProtKB-UniRule"/>
</dbReference>
<dbReference type="OrthoDB" id="2194683at2759"/>
<keyword evidence="3 8" id="KW-0396">Initiation factor</keyword>
<feature type="region of interest" description="Disordered" evidence="10">
    <location>
        <begin position="465"/>
        <end position="601"/>
    </location>
</feature>
<reference evidence="12 13" key="1">
    <citation type="submission" date="2014-04" db="EMBL/GenBank/DDBJ databases">
        <authorList>
            <consortium name="DOE Joint Genome Institute"/>
            <person name="Kuo A."/>
            <person name="Kohler A."/>
            <person name="Nagy L.G."/>
            <person name="Floudas D."/>
            <person name="Copeland A."/>
            <person name="Barry K.W."/>
            <person name="Cichocki N."/>
            <person name="Veneault-Fourrey C."/>
            <person name="LaButti K."/>
            <person name="Lindquist E.A."/>
            <person name="Lipzen A."/>
            <person name="Lundell T."/>
            <person name="Morin E."/>
            <person name="Murat C."/>
            <person name="Sun H."/>
            <person name="Tunlid A."/>
            <person name="Henrissat B."/>
            <person name="Grigoriev I.V."/>
            <person name="Hibbett D.S."/>
            <person name="Martin F."/>
            <person name="Nordberg H.P."/>
            <person name="Cantor M.N."/>
            <person name="Hua S.X."/>
        </authorList>
    </citation>
    <scope>NUCLEOTIDE SEQUENCE [LARGE SCALE GENOMIC DNA]</scope>
    <source>
        <strain evidence="12 13">Foug A</strain>
    </source>
</reference>
<evidence type="ECO:0000256" key="7">
    <source>
        <dbReference type="ARBA" id="ARBA00022917"/>
    </source>
</evidence>
<dbReference type="PANTHER" id="PTHR13227">
    <property type="entry name" value="EUKARYOTIC TRANSLATION INITIATION FACTOR 2A"/>
    <property type="match status" value="1"/>
</dbReference>
<protein>
    <recommendedName>
        <fullName evidence="2 8">Eukaryotic translation initiation factor 2A</fullName>
        <shortName evidence="8">eIF-2A</shortName>
    </recommendedName>
</protein>
<dbReference type="GO" id="GO:0003743">
    <property type="term" value="F:translation initiation factor activity"/>
    <property type="evidence" value="ECO:0007669"/>
    <property type="project" value="UniProtKB-UniRule"/>
</dbReference>
<dbReference type="InterPro" id="IPR015943">
    <property type="entry name" value="WD40/YVTN_repeat-like_dom_sf"/>
</dbReference>
<evidence type="ECO:0000313" key="13">
    <source>
        <dbReference type="Proteomes" id="UP000053989"/>
    </source>
</evidence>
<evidence type="ECO:0000259" key="11">
    <source>
        <dbReference type="PROSITE" id="PS50835"/>
    </source>
</evidence>
<feature type="compositionally biased region" description="Polar residues" evidence="10">
    <location>
        <begin position="566"/>
        <end position="588"/>
    </location>
</feature>
<dbReference type="PANTHER" id="PTHR13227:SF0">
    <property type="entry name" value="EUKARYOTIC TRANSLATION INITIATION FACTOR 2A"/>
    <property type="match status" value="1"/>
</dbReference>
<evidence type="ECO:0000256" key="8">
    <source>
        <dbReference type="PIRNR" id="PIRNR017222"/>
    </source>
</evidence>
<evidence type="ECO:0000313" key="12">
    <source>
        <dbReference type="EMBL" id="KIM54327.1"/>
    </source>
</evidence>
<evidence type="ECO:0000256" key="3">
    <source>
        <dbReference type="ARBA" id="ARBA00022540"/>
    </source>
</evidence>
<keyword evidence="13" id="KW-1185">Reference proteome</keyword>
<evidence type="ECO:0000256" key="1">
    <source>
        <dbReference type="ARBA" id="ARBA00009573"/>
    </source>
</evidence>
<dbReference type="EMBL" id="KN822157">
    <property type="protein sequence ID" value="KIM54327.1"/>
    <property type="molecule type" value="Genomic_DNA"/>
</dbReference>
<dbReference type="FunCoup" id="A0A0C2ZNZ1">
    <property type="interactions" value="740"/>
</dbReference>
<dbReference type="PIRSF" id="PIRSF017222">
    <property type="entry name" value="eIF2A"/>
    <property type="match status" value="1"/>
</dbReference>
<dbReference type="GO" id="GO:0006417">
    <property type="term" value="P:regulation of translation"/>
    <property type="evidence" value="ECO:0007669"/>
    <property type="project" value="UniProtKB-KW"/>
</dbReference>
<evidence type="ECO:0000256" key="5">
    <source>
        <dbReference type="ARBA" id="ARBA00022737"/>
    </source>
</evidence>
<gene>
    <name evidence="12" type="ORF">SCLCIDRAFT_1222132</name>
</gene>
<dbReference type="Proteomes" id="UP000053989">
    <property type="component" value="Unassembled WGS sequence"/>
</dbReference>
<proteinExistence type="inferred from homology"/>
<reference evidence="13" key="2">
    <citation type="submission" date="2015-01" db="EMBL/GenBank/DDBJ databases">
        <title>Evolutionary Origins and Diversification of the Mycorrhizal Mutualists.</title>
        <authorList>
            <consortium name="DOE Joint Genome Institute"/>
            <consortium name="Mycorrhizal Genomics Consortium"/>
            <person name="Kohler A."/>
            <person name="Kuo A."/>
            <person name="Nagy L.G."/>
            <person name="Floudas D."/>
            <person name="Copeland A."/>
            <person name="Barry K.W."/>
            <person name="Cichocki N."/>
            <person name="Veneault-Fourrey C."/>
            <person name="LaButti K."/>
            <person name="Lindquist E.A."/>
            <person name="Lipzen A."/>
            <person name="Lundell T."/>
            <person name="Morin E."/>
            <person name="Murat C."/>
            <person name="Riley R."/>
            <person name="Ohm R."/>
            <person name="Sun H."/>
            <person name="Tunlid A."/>
            <person name="Henrissat B."/>
            <person name="Grigoriev I.V."/>
            <person name="Hibbett D.S."/>
            <person name="Martin F."/>
        </authorList>
    </citation>
    <scope>NUCLEOTIDE SEQUENCE [LARGE SCALE GENOMIC DNA]</scope>
    <source>
        <strain evidence="13">Foug A</strain>
    </source>
</reference>
<evidence type="ECO:0000256" key="2">
    <source>
        <dbReference type="ARBA" id="ARBA00013819"/>
    </source>
</evidence>
<feature type="domain" description="Ig-like" evidence="11">
    <location>
        <begin position="181"/>
        <end position="275"/>
    </location>
</feature>
<dbReference type="HOGENOM" id="CLU_013809_0_1_1"/>
<evidence type="ECO:0000256" key="9">
    <source>
        <dbReference type="SAM" id="Coils"/>
    </source>
</evidence>
<keyword evidence="5" id="KW-0677">Repeat</keyword>
<evidence type="ECO:0000256" key="6">
    <source>
        <dbReference type="ARBA" id="ARBA00022845"/>
    </source>
</evidence>
<dbReference type="GO" id="GO:0022627">
    <property type="term" value="C:cytosolic small ribosomal subunit"/>
    <property type="evidence" value="ECO:0007669"/>
    <property type="project" value="TreeGrafter"/>
</dbReference>
<dbReference type="InParanoid" id="A0A0C2ZNZ1"/>
<evidence type="ECO:0000256" key="10">
    <source>
        <dbReference type="SAM" id="MobiDB-lite"/>
    </source>
</evidence>
<dbReference type="SUPFAM" id="SSF82171">
    <property type="entry name" value="DPP6 N-terminal domain-like"/>
    <property type="match status" value="1"/>
</dbReference>
<dbReference type="InterPro" id="IPR007110">
    <property type="entry name" value="Ig-like_dom"/>
</dbReference>
<organism evidence="12 13">
    <name type="scientific">Scleroderma citrinum Foug A</name>
    <dbReference type="NCBI Taxonomy" id="1036808"/>
    <lineage>
        <taxon>Eukaryota</taxon>
        <taxon>Fungi</taxon>
        <taxon>Dikarya</taxon>
        <taxon>Basidiomycota</taxon>
        <taxon>Agaricomycotina</taxon>
        <taxon>Agaricomycetes</taxon>
        <taxon>Agaricomycetidae</taxon>
        <taxon>Boletales</taxon>
        <taxon>Sclerodermatineae</taxon>
        <taxon>Sclerodermataceae</taxon>
        <taxon>Scleroderma</taxon>
    </lineage>
</organism>
<dbReference type="GO" id="GO:0043022">
    <property type="term" value="F:ribosome binding"/>
    <property type="evidence" value="ECO:0007669"/>
    <property type="project" value="UniProtKB-UniRule"/>
</dbReference>
<name>A0A0C2ZNZ1_9AGAM</name>
<evidence type="ECO:0000256" key="4">
    <source>
        <dbReference type="ARBA" id="ARBA00022574"/>
    </source>
</evidence>
<dbReference type="Pfam" id="PF08662">
    <property type="entry name" value="eIF2A"/>
    <property type="match status" value="1"/>
</dbReference>
<dbReference type="AlphaFoldDB" id="A0A0C2ZNZ1"/>
<comment type="function">
    <text evidence="8">Functions in the early steps of protein synthesis of a small number of specific mRNAs. Acts by directing the binding of methionyl-tRNAi to 40S ribosomal subunits. In contrast to the eIF-2 complex, it binds methionyl-tRNAi to 40S subunits in a codon-dependent manner, whereas the eIF-2 complex binds methionyl-tRNAi to 40S subunits in a GTP-dependent manner.</text>
</comment>
<accession>A0A0C2ZNZ1</accession>
<dbReference type="STRING" id="1036808.A0A0C2ZNZ1"/>